<evidence type="ECO:0000313" key="3">
    <source>
        <dbReference type="EMBL" id="OAF71970.1"/>
    </source>
</evidence>
<dbReference type="InterPro" id="IPR006594">
    <property type="entry name" value="LisH"/>
</dbReference>
<dbReference type="AlphaFoldDB" id="A0A177BCN5"/>
<protein>
    <submittedName>
        <fullName evidence="3">Uncharacterized protein</fullName>
    </submittedName>
</protein>
<feature type="compositionally biased region" description="Low complexity" evidence="2">
    <location>
        <begin position="645"/>
        <end position="655"/>
    </location>
</feature>
<evidence type="ECO:0000256" key="2">
    <source>
        <dbReference type="SAM" id="MobiDB-lite"/>
    </source>
</evidence>
<dbReference type="OrthoDB" id="206339at2759"/>
<evidence type="ECO:0000256" key="1">
    <source>
        <dbReference type="SAM" id="Coils"/>
    </source>
</evidence>
<keyword evidence="1" id="KW-0175">Coiled coil</keyword>
<name>A0A177BCN5_9BILA</name>
<dbReference type="EMBL" id="LWCA01000012">
    <property type="protein sequence ID" value="OAF71970.1"/>
    <property type="molecule type" value="Genomic_DNA"/>
</dbReference>
<keyword evidence="4" id="KW-1185">Reference proteome</keyword>
<dbReference type="PROSITE" id="PS50896">
    <property type="entry name" value="LISH"/>
    <property type="match status" value="1"/>
</dbReference>
<gene>
    <name evidence="3" type="ORF">A3Q56_00261</name>
</gene>
<dbReference type="Proteomes" id="UP000078046">
    <property type="component" value="Unassembled WGS sequence"/>
</dbReference>
<feature type="coiled-coil region" evidence="1">
    <location>
        <begin position="264"/>
        <end position="302"/>
    </location>
</feature>
<evidence type="ECO:0000313" key="4">
    <source>
        <dbReference type="Proteomes" id="UP000078046"/>
    </source>
</evidence>
<proteinExistence type="predicted"/>
<reference evidence="3 4" key="1">
    <citation type="submission" date="2016-04" db="EMBL/GenBank/DDBJ databases">
        <title>The genome of Intoshia linei affirms orthonectids as highly simplified spiralians.</title>
        <authorList>
            <person name="Mikhailov K.V."/>
            <person name="Slusarev G.S."/>
            <person name="Nikitin M.A."/>
            <person name="Logacheva M.D."/>
            <person name="Penin A."/>
            <person name="Aleoshin V."/>
            <person name="Panchin Y.V."/>
        </authorList>
    </citation>
    <scope>NUCLEOTIDE SEQUENCE [LARGE SCALE GENOMIC DNA]</scope>
    <source>
        <strain evidence="3">Intl2013</strain>
        <tissue evidence="3">Whole animal</tissue>
    </source>
</reference>
<feature type="region of interest" description="Disordered" evidence="2">
    <location>
        <begin position="642"/>
        <end position="661"/>
    </location>
</feature>
<comment type="caution">
    <text evidence="3">The sequence shown here is derived from an EMBL/GenBank/DDBJ whole genome shotgun (WGS) entry which is preliminary data.</text>
</comment>
<sequence>MSKSSDTLDLYTILDNKGSINEIKTELRYKIFTEIQKNLTNDGLCKKKFKDGNSVERQAINSIIYDYLSHHKLFFASSVFLAESNTAVEKIFPNNSINKIMNIDRDDYFSNSNRLNDASYLDEIIKKVINCSTSWSKLCANCHNLFYSNKYKPNLKNDTDNQPDFTSLNPFNYPKNATNFEYFPIQKNSDLLNYKIRKYELNLDESYKNKLEMSIEQFKLVESKRISRETREVVSNQYDNKILTICQDYEQRLSHMEYVYKSKMEMYRNELKNKENQILSDKRQIEIQLDWVRKQEDKLEDKINTHNYDTKLFKSEIDQFELKKSRLVALENRLNDEINKECDKRLKNEHDMHRSRITKLNKMEYELDERERDIYNREQKVILSEKHLLDDKNMLQEMISSAKEKSYKQLERDEFHKFKELDREKQFFKNLCDKMYMKTSACSSLNSSLNKYVSGEKDLMEIEKKMSQLSAMEKSLNRTKNENTANYTRQNNFKLYNQISNASVDSNATQNSDISSIYTSEITNIPDETTIVLDHKETSVENEIDTHTYRKDNKNNDHELEKKNHFDNENINLVKTDESNDGSFHSIMKLKTPNPSIQRSEKISIIKETPMINAVETKVDKIFIQKNIETSKRDVKIDIKEETNETSSTSTNSKTDAFGDW</sequence>
<accession>A0A177BCN5</accession>
<organism evidence="3 4">
    <name type="scientific">Intoshia linei</name>
    <dbReference type="NCBI Taxonomy" id="1819745"/>
    <lineage>
        <taxon>Eukaryota</taxon>
        <taxon>Metazoa</taxon>
        <taxon>Spiralia</taxon>
        <taxon>Lophotrochozoa</taxon>
        <taxon>Mesozoa</taxon>
        <taxon>Orthonectida</taxon>
        <taxon>Rhopaluridae</taxon>
        <taxon>Intoshia</taxon>
    </lineage>
</organism>